<dbReference type="EMBL" id="JASNQZ010000004">
    <property type="protein sequence ID" value="KAL0957946.1"/>
    <property type="molecule type" value="Genomic_DNA"/>
</dbReference>
<dbReference type="InterPro" id="IPR006139">
    <property type="entry name" value="D-isomer_2_OHA_DH_cat_dom"/>
</dbReference>
<comment type="similarity">
    <text evidence="2">Belongs to the D-isomer specific 2-hydroxyacid dehydrogenase family.</text>
</comment>
<dbReference type="CDD" id="cd05301">
    <property type="entry name" value="GDH"/>
    <property type="match status" value="1"/>
</dbReference>
<evidence type="ECO:0000259" key="3">
    <source>
        <dbReference type="Pfam" id="PF00389"/>
    </source>
</evidence>
<sequence>MPSSAIPDHDIRSIQRLTTLHGHISAQTSAEQSNMSNQTLKIVVCRDLGPDVMPLFYERPELDIVTWPHDRPCERAWMLENVPGATGIVVVFGEPVNQEVIDLAGPSLKVVSTMSVGYDHIDLAALKARGIRAGYTPDVLTDAVADLAIMLALMAGRNGSETIDLVQTGQWPQYSWSPYGFCGPQLSAPSAFLSSLTPNVQSQRTAGFIGFGRIGQATLARLVPFGITDVVYYTNPANDSDPKAIERFAKLEEELCKRHPSLKSIFRVSKAELAKQSDVVFVLAPGGPATRHVVDEEFLKEMRRTAVLVNASRGTLVDSDALAKALKEKWLWAAGVDVVEGEPKVGSDHVLVKEPRCTVLPHIGSATLETRLGMATLAAKNLIAGVFNEQMPMELK</sequence>
<dbReference type="InterPro" id="IPR029753">
    <property type="entry name" value="D-isomer_DH_CS"/>
</dbReference>
<accession>A0ABR3JQA2</accession>
<organism evidence="5 6">
    <name type="scientific">Hohenbuehelia grisea</name>
    <dbReference type="NCBI Taxonomy" id="104357"/>
    <lineage>
        <taxon>Eukaryota</taxon>
        <taxon>Fungi</taxon>
        <taxon>Dikarya</taxon>
        <taxon>Basidiomycota</taxon>
        <taxon>Agaricomycotina</taxon>
        <taxon>Agaricomycetes</taxon>
        <taxon>Agaricomycetidae</taxon>
        <taxon>Agaricales</taxon>
        <taxon>Pleurotineae</taxon>
        <taxon>Pleurotaceae</taxon>
        <taxon>Hohenbuehelia</taxon>
    </lineage>
</organism>
<dbReference type="PANTHER" id="PTHR10996:SF277">
    <property type="entry name" value="GLYOXYLATE REDUCTASE_HYDROXYPYRUVATE REDUCTASE"/>
    <property type="match status" value="1"/>
</dbReference>
<evidence type="ECO:0000259" key="4">
    <source>
        <dbReference type="Pfam" id="PF02826"/>
    </source>
</evidence>
<dbReference type="InterPro" id="IPR050223">
    <property type="entry name" value="D-isomer_2-hydroxyacid_DH"/>
</dbReference>
<dbReference type="Gene3D" id="3.40.50.720">
    <property type="entry name" value="NAD(P)-binding Rossmann-like Domain"/>
    <property type="match status" value="2"/>
</dbReference>
<protein>
    <recommendedName>
        <fullName evidence="7">Glycerate dehydrogenase</fullName>
    </recommendedName>
</protein>
<dbReference type="PANTHER" id="PTHR10996">
    <property type="entry name" value="2-HYDROXYACID DEHYDROGENASE-RELATED"/>
    <property type="match status" value="1"/>
</dbReference>
<reference evidence="6" key="1">
    <citation type="submission" date="2024-06" db="EMBL/GenBank/DDBJ databases">
        <title>Multi-omics analyses provide insights into the biosynthesis of the anticancer antibiotic pleurotin in Hohenbuehelia grisea.</title>
        <authorList>
            <person name="Weaver J.A."/>
            <person name="Alberti F."/>
        </authorList>
    </citation>
    <scope>NUCLEOTIDE SEQUENCE [LARGE SCALE GENOMIC DNA]</scope>
    <source>
        <strain evidence="6">T-177</strain>
    </source>
</reference>
<gene>
    <name evidence="5" type="ORF">HGRIS_000127</name>
</gene>
<dbReference type="Pfam" id="PF02826">
    <property type="entry name" value="2-Hacid_dh_C"/>
    <property type="match status" value="1"/>
</dbReference>
<evidence type="ECO:0000313" key="5">
    <source>
        <dbReference type="EMBL" id="KAL0957946.1"/>
    </source>
</evidence>
<dbReference type="PROSITE" id="PS00671">
    <property type="entry name" value="D_2_HYDROXYACID_DH_3"/>
    <property type="match status" value="1"/>
</dbReference>
<dbReference type="Proteomes" id="UP001556367">
    <property type="component" value="Unassembled WGS sequence"/>
</dbReference>
<dbReference type="InterPro" id="IPR036291">
    <property type="entry name" value="NAD(P)-bd_dom_sf"/>
</dbReference>
<feature type="domain" description="D-isomer specific 2-hydroxyacid dehydrogenase NAD-binding" evidence="4">
    <location>
        <begin position="150"/>
        <end position="364"/>
    </location>
</feature>
<name>A0ABR3JQA2_9AGAR</name>
<dbReference type="SUPFAM" id="SSF51735">
    <property type="entry name" value="NAD(P)-binding Rossmann-fold domains"/>
    <property type="match status" value="1"/>
</dbReference>
<evidence type="ECO:0000313" key="6">
    <source>
        <dbReference type="Proteomes" id="UP001556367"/>
    </source>
</evidence>
<dbReference type="SUPFAM" id="SSF52283">
    <property type="entry name" value="Formate/glycerate dehydrogenase catalytic domain-like"/>
    <property type="match status" value="1"/>
</dbReference>
<evidence type="ECO:0008006" key="7">
    <source>
        <dbReference type="Google" id="ProtNLM"/>
    </source>
</evidence>
<keyword evidence="1 2" id="KW-0560">Oxidoreductase</keyword>
<dbReference type="Pfam" id="PF00389">
    <property type="entry name" value="2-Hacid_dh"/>
    <property type="match status" value="1"/>
</dbReference>
<keyword evidence="6" id="KW-1185">Reference proteome</keyword>
<feature type="domain" description="D-isomer specific 2-hydroxyacid dehydrogenase catalytic" evidence="3">
    <location>
        <begin position="42"/>
        <end position="391"/>
    </location>
</feature>
<comment type="caution">
    <text evidence="5">The sequence shown here is derived from an EMBL/GenBank/DDBJ whole genome shotgun (WGS) entry which is preliminary data.</text>
</comment>
<evidence type="ECO:0000256" key="2">
    <source>
        <dbReference type="RuleBase" id="RU003719"/>
    </source>
</evidence>
<evidence type="ECO:0000256" key="1">
    <source>
        <dbReference type="ARBA" id="ARBA00023002"/>
    </source>
</evidence>
<dbReference type="InterPro" id="IPR006140">
    <property type="entry name" value="D-isomer_DH_NAD-bd"/>
</dbReference>
<proteinExistence type="inferred from homology"/>